<dbReference type="Gene3D" id="2.170.16.10">
    <property type="entry name" value="Hedgehog/Intein (Hint) domain"/>
    <property type="match status" value="1"/>
</dbReference>
<dbReference type="SUPFAM" id="SSF51294">
    <property type="entry name" value="Hedgehog/intein (Hint) domain"/>
    <property type="match status" value="1"/>
</dbReference>
<dbReference type="PROSITE" id="PS50817">
    <property type="entry name" value="INTEIN_N_TER"/>
    <property type="match status" value="1"/>
</dbReference>
<dbReference type="NCBIfam" id="TIGR01443">
    <property type="entry name" value="intein_Cterm"/>
    <property type="match status" value="1"/>
</dbReference>
<sequence length="486" mass="56353">MDSRFRVEVISQTQNPQQVAYAAMHQDYAEEFIWADRDRFPDEAKAGELLVKYLLKGNRGHYGPLEHPQIILNFGYFPHSTMQQMRTHRNVSFDVQCLAANSVITFVDAQGRTAPQLKKTIGELYDLWTYGEASERQRHLRGHKGEDLGTDRRDCKKRLKKMRLRVLNEATGQFETSHIKDVICSGLQPVYRVTLADGKAIDCTANHRLYTPQGWQTMGDAVGLETDAAGNVVNLNRTAEVMCNGLAVAEKGLYRHRSWLKEQLNPWNKGKARYHQNYPEHKFALEFQPISSSVKWQPKAKAFIAHPIPVIQVEYLGVQMTYDLEVEDPWHNFVANGMVVHNSFRYTGKRILDAAEGKTDLEEVFYLRPVGDYSDREGKKYHYSPDQREQDLAWCMEGCKRYAQRIHEGLAEEHARGLVPFDIRQHWVMSGNARSILHLLDIRGKFDVQMETRIMTEMMLTHFKAWMPQVAEWYEQHRWRKGTLAP</sequence>
<keyword evidence="2" id="KW-0808">Transferase</keyword>
<accession>A0ABD4T5Y5</accession>
<dbReference type="InterPro" id="IPR003586">
    <property type="entry name" value="Hint_dom_C"/>
</dbReference>
<name>A0ABD4T5Y5_9CYAN</name>
<dbReference type="InterPro" id="IPR036844">
    <property type="entry name" value="Hint_dom_sf"/>
</dbReference>
<dbReference type="Gene3D" id="3.30.1360.170">
    <property type="match status" value="2"/>
</dbReference>
<dbReference type="Pfam" id="PF14890">
    <property type="entry name" value="Intein_splicing"/>
    <property type="match status" value="1"/>
</dbReference>
<dbReference type="PROSITE" id="PS50818">
    <property type="entry name" value="INTEIN_C_TER"/>
    <property type="match status" value="1"/>
</dbReference>
<dbReference type="InterPro" id="IPR003669">
    <property type="entry name" value="Thymidylate_synthase_ThyX"/>
</dbReference>
<organism evidence="2 3">
    <name type="scientific">Lyngbya confervoides BDU141951</name>
    <dbReference type="NCBI Taxonomy" id="1574623"/>
    <lineage>
        <taxon>Bacteria</taxon>
        <taxon>Bacillati</taxon>
        <taxon>Cyanobacteriota</taxon>
        <taxon>Cyanophyceae</taxon>
        <taxon>Oscillatoriophycideae</taxon>
        <taxon>Oscillatoriales</taxon>
        <taxon>Microcoleaceae</taxon>
        <taxon>Lyngbya</taxon>
    </lineage>
</organism>
<dbReference type="GO" id="GO:0050797">
    <property type="term" value="F:thymidylate synthase (FAD) activity"/>
    <property type="evidence" value="ECO:0007669"/>
    <property type="project" value="UniProtKB-EC"/>
</dbReference>
<dbReference type="Pfam" id="PF02511">
    <property type="entry name" value="Thy1"/>
    <property type="match status" value="2"/>
</dbReference>
<dbReference type="Proteomes" id="UP000031561">
    <property type="component" value="Unassembled WGS sequence"/>
</dbReference>
<comment type="caution">
    <text evidence="2">The sequence shown here is derived from an EMBL/GenBank/DDBJ whole genome shotgun (WGS) entry which is preliminary data.</text>
</comment>
<feature type="domain" description="Hint" evidence="1">
    <location>
        <begin position="300"/>
        <end position="348"/>
    </location>
</feature>
<dbReference type="EMBL" id="JTHE03000079">
    <property type="protein sequence ID" value="MCM1983861.1"/>
    <property type="molecule type" value="Genomic_DNA"/>
</dbReference>
<evidence type="ECO:0000259" key="1">
    <source>
        <dbReference type="SMART" id="SM00305"/>
    </source>
</evidence>
<dbReference type="PROSITE" id="PS51331">
    <property type="entry name" value="THYX"/>
    <property type="match status" value="1"/>
</dbReference>
<dbReference type="PANTHER" id="PTHR34934">
    <property type="entry name" value="FLAVIN-DEPENDENT THYMIDYLATE SYNTHASE"/>
    <property type="match status" value="1"/>
</dbReference>
<proteinExistence type="predicted"/>
<dbReference type="SUPFAM" id="SSF69796">
    <property type="entry name" value="Thymidylate synthase-complementing protein Thy1"/>
    <property type="match status" value="2"/>
</dbReference>
<dbReference type="GO" id="GO:0032259">
    <property type="term" value="P:methylation"/>
    <property type="evidence" value="ECO:0007669"/>
    <property type="project" value="UniProtKB-KW"/>
</dbReference>
<dbReference type="InterPro" id="IPR006141">
    <property type="entry name" value="Intein_N"/>
</dbReference>
<protein>
    <submittedName>
        <fullName evidence="2">FAD-dependent thymidylate synthase</fullName>
        <ecNumber evidence="2">2.1.1.148</ecNumber>
    </submittedName>
</protein>
<dbReference type="InterPro" id="IPR036098">
    <property type="entry name" value="Thymidylate_synthase_ThyX_sf"/>
</dbReference>
<gene>
    <name evidence="2" type="ORF">QQ91_0013650</name>
</gene>
<keyword evidence="3" id="KW-1185">Reference proteome</keyword>
<dbReference type="InterPro" id="IPR030934">
    <property type="entry name" value="Intein_C"/>
</dbReference>
<dbReference type="SMART" id="SM00305">
    <property type="entry name" value="HintC"/>
    <property type="match status" value="1"/>
</dbReference>
<dbReference type="RefSeq" id="WP_166275484.1">
    <property type="nucleotide sequence ID" value="NZ_JTHE03000079.1"/>
</dbReference>
<dbReference type="EC" id="2.1.1.148" evidence="2"/>
<evidence type="ECO:0000313" key="3">
    <source>
        <dbReference type="Proteomes" id="UP000031561"/>
    </source>
</evidence>
<dbReference type="AlphaFoldDB" id="A0ABD4T5Y5"/>
<dbReference type="PANTHER" id="PTHR34934:SF1">
    <property type="entry name" value="FLAVIN-DEPENDENT THYMIDYLATE SYNTHASE"/>
    <property type="match status" value="1"/>
</dbReference>
<reference evidence="2 3" key="1">
    <citation type="journal article" date="2015" name="Genome Announc.">
        <title>Draft Genome Sequence of Filamentous Marine Cyanobacterium Lyngbya confervoides Strain BDU141951.</title>
        <authorList>
            <person name="Chandrababunaidu M.M."/>
            <person name="Sen D."/>
            <person name="Tripathy S."/>
        </authorList>
    </citation>
    <scope>NUCLEOTIDE SEQUENCE [LARGE SCALE GENOMIC DNA]</scope>
    <source>
        <strain evidence="2 3">BDU141951</strain>
    </source>
</reference>
<keyword evidence="2" id="KW-0489">Methyltransferase</keyword>
<evidence type="ECO:0000313" key="2">
    <source>
        <dbReference type="EMBL" id="MCM1983861.1"/>
    </source>
</evidence>